<evidence type="ECO:0000256" key="5">
    <source>
        <dbReference type="ARBA" id="ARBA00022840"/>
    </source>
</evidence>
<dbReference type="InterPro" id="IPR027417">
    <property type="entry name" value="P-loop_NTPase"/>
</dbReference>
<evidence type="ECO:0000256" key="1">
    <source>
        <dbReference type="ARBA" id="ARBA00007913"/>
    </source>
</evidence>
<dbReference type="InterPro" id="IPR047187">
    <property type="entry name" value="SF1_C_Upf1"/>
</dbReference>
<keyword evidence="5" id="KW-0067">ATP-binding</keyword>
<dbReference type="Pfam" id="PF13086">
    <property type="entry name" value="AAA_11"/>
    <property type="match status" value="1"/>
</dbReference>
<comment type="similarity">
    <text evidence="1">Belongs to the DNA2/NAM7 helicase family.</text>
</comment>
<dbReference type="EMBL" id="CAKJTG010000001">
    <property type="protein sequence ID" value="CAG9606332.1"/>
    <property type="molecule type" value="Genomic_DNA"/>
</dbReference>
<sequence>MIKKVGNLIKEWQDALQAEINHLQKYGSSKYVLMNGRLLSDNDMFSYYFETTQSIKVPIGASIRIEWGSMKIKGRILSSEGKSVIVSLEQNIGDLLSEVHLFHDPWELLEQLIERLDHVKKSKVKRSRIKRLMNPNEVAKHPTNNIKSNVHELMLRSQYNPVTFVWGPPGTGKTYTLARVAANKYFNHKRILVMAHSNQAIDVLMAEISAFIKKQGRFKEGEILRFGRQSNNQLFQHASITSLQLLETFHPDLAKQKEQLIEERRGVKGDLNRSFSKRDSDRLLELETKLSSILEKTRQKEVQFLKEAKIVGVTIAKAASEQAIYEDDFDLVIVDEVSQAYVPQLGFAASLSKRIIVCGDFKQLPPIAVGRNPLIGEWLREDIFHKAGVTHTFNKGELHPHLLLLKEQRRMHPDISAFTNKHIYQSLVFDHPSVIKSRQEIISKSPFPNQASVLLDVSNSGENCIKERSSNSRINPWQLLISFQLLYEAFLGGARSIGYITPYRAQSVLMENLLEDIFQKERAEADIISATVHRFQGSERDVMIFDTVDSYPENRPGMLLIGNDSERLINVAITRTKGKFIQVSDATYVRSKISTGKTIRKLVDHQLHHRQKIDQHEIGSWIQNQHPYLKWIHARKLEQVFTDITNATNSIVLSYPSSEGLNPEWSELLNKRPQGVELSFVSPEMDSKLNANHWVPDLIPFPFVLIDQRILWLGLPLEGAKRVKPPYVAARLHSESVGQYIFAQVPI</sequence>
<evidence type="ECO:0000256" key="3">
    <source>
        <dbReference type="ARBA" id="ARBA00022801"/>
    </source>
</evidence>
<name>A0A9C7L8S5_9BACI</name>
<reference evidence="7" key="1">
    <citation type="submission" date="2021-10" db="EMBL/GenBank/DDBJ databases">
        <authorList>
            <person name="Criscuolo A."/>
        </authorList>
    </citation>
    <scope>NUCLEOTIDE SEQUENCE</scope>
    <source>
        <strain evidence="7">CIP111885</strain>
    </source>
</reference>
<evidence type="ECO:0000259" key="6">
    <source>
        <dbReference type="SMART" id="SM00382"/>
    </source>
</evidence>
<dbReference type="PANTHER" id="PTHR43788">
    <property type="entry name" value="DNA2/NAM7 HELICASE FAMILY MEMBER"/>
    <property type="match status" value="1"/>
</dbReference>
<dbReference type="SMART" id="SM00382">
    <property type="entry name" value="AAA"/>
    <property type="match status" value="1"/>
</dbReference>
<dbReference type="InterPro" id="IPR050534">
    <property type="entry name" value="Coronavir_polyprotein_1ab"/>
</dbReference>
<dbReference type="InterPro" id="IPR003593">
    <property type="entry name" value="AAA+_ATPase"/>
</dbReference>
<comment type="caution">
    <text evidence="7">The sequence shown here is derived from an EMBL/GenBank/DDBJ whole genome shotgun (WGS) entry which is preliminary data.</text>
</comment>
<gene>
    <name evidence="7" type="primary">recD2_1</name>
    <name evidence="7" type="ORF">NEOCIP111885_00020</name>
</gene>
<dbReference type="InterPro" id="IPR041677">
    <property type="entry name" value="DNA2/NAM7_AAA_11"/>
</dbReference>
<dbReference type="GO" id="GO:0043139">
    <property type="term" value="F:5'-3' DNA helicase activity"/>
    <property type="evidence" value="ECO:0007669"/>
    <property type="project" value="TreeGrafter"/>
</dbReference>
<proteinExistence type="inferred from homology"/>
<dbReference type="Proteomes" id="UP000789845">
    <property type="component" value="Unassembled WGS sequence"/>
</dbReference>
<dbReference type="Gene3D" id="3.40.50.300">
    <property type="entry name" value="P-loop containing nucleotide triphosphate hydrolases"/>
    <property type="match status" value="2"/>
</dbReference>
<evidence type="ECO:0000256" key="4">
    <source>
        <dbReference type="ARBA" id="ARBA00022806"/>
    </source>
</evidence>
<dbReference type="GO" id="GO:0005524">
    <property type="term" value="F:ATP binding"/>
    <property type="evidence" value="ECO:0007669"/>
    <property type="project" value="UniProtKB-KW"/>
</dbReference>
<feature type="domain" description="AAA+ ATPase" evidence="6">
    <location>
        <begin position="159"/>
        <end position="389"/>
    </location>
</feature>
<keyword evidence="3 7" id="KW-0378">Hydrolase</keyword>
<protein>
    <submittedName>
        <fullName evidence="7">ATP-dependent RecD-like DNA helicase</fullName>
        <ecNumber evidence="7">3.6.4.12</ecNumber>
    </submittedName>
</protein>
<dbReference type="GO" id="GO:0016787">
    <property type="term" value="F:hydrolase activity"/>
    <property type="evidence" value="ECO:0007669"/>
    <property type="project" value="UniProtKB-KW"/>
</dbReference>
<dbReference type="EC" id="3.6.4.12" evidence="7"/>
<dbReference type="RefSeq" id="WP_230494623.1">
    <property type="nucleotide sequence ID" value="NZ_CAKJTG010000001.1"/>
</dbReference>
<dbReference type="InterPro" id="IPR041679">
    <property type="entry name" value="DNA2/NAM7-like_C"/>
</dbReference>
<dbReference type="AlphaFoldDB" id="A0A9C7L8S5"/>
<dbReference type="CDD" id="cd18808">
    <property type="entry name" value="SF1_C_Upf1"/>
    <property type="match status" value="1"/>
</dbReference>
<dbReference type="Pfam" id="PF13087">
    <property type="entry name" value="AAA_12"/>
    <property type="match status" value="1"/>
</dbReference>
<accession>A0A9C7L8S5</accession>
<keyword evidence="2" id="KW-0547">Nucleotide-binding</keyword>
<organism evidence="7 8">
    <name type="scientific">Pseudoneobacillus rhizosphaerae</name>
    <dbReference type="NCBI Taxonomy" id="2880968"/>
    <lineage>
        <taxon>Bacteria</taxon>
        <taxon>Bacillati</taxon>
        <taxon>Bacillota</taxon>
        <taxon>Bacilli</taxon>
        <taxon>Bacillales</taxon>
        <taxon>Bacillaceae</taxon>
        <taxon>Pseudoneobacillus</taxon>
    </lineage>
</organism>
<dbReference type="SUPFAM" id="SSF52540">
    <property type="entry name" value="P-loop containing nucleoside triphosphate hydrolases"/>
    <property type="match status" value="1"/>
</dbReference>
<keyword evidence="4 7" id="KW-0347">Helicase</keyword>
<evidence type="ECO:0000313" key="7">
    <source>
        <dbReference type="EMBL" id="CAG9606332.1"/>
    </source>
</evidence>
<dbReference type="PANTHER" id="PTHR43788:SF8">
    <property type="entry name" value="DNA-BINDING PROTEIN SMUBP-2"/>
    <property type="match status" value="1"/>
</dbReference>
<evidence type="ECO:0000256" key="2">
    <source>
        <dbReference type="ARBA" id="ARBA00022741"/>
    </source>
</evidence>
<evidence type="ECO:0000313" key="8">
    <source>
        <dbReference type="Proteomes" id="UP000789845"/>
    </source>
</evidence>
<keyword evidence="8" id="KW-1185">Reference proteome</keyword>